<dbReference type="RefSeq" id="WP_379835205.1">
    <property type="nucleotide sequence ID" value="NZ_JBHRYQ010000001.1"/>
</dbReference>
<dbReference type="EMBL" id="JBHRYQ010000001">
    <property type="protein sequence ID" value="MFC3809750.1"/>
    <property type="molecule type" value="Genomic_DNA"/>
</dbReference>
<reference evidence="3" key="1">
    <citation type="journal article" date="2019" name="Int. J. Syst. Evol. Microbiol.">
        <title>The Global Catalogue of Microorganisms (GCM) 10K type strain sequencing project: providing services to taxonomists for standard genome sequencing and annotation.</title>
        <authorList>
            <consortium name="The Broad Institute Genomics Platform"/>
            <consortium name="The Broad Institute Genome Sequencing Center for Infectious Disease"/>
            <person name="Wu L."/>
            <person name="Ma J."/>
        </authorList>
    </citation>
    <scope>NUCLEOTIDE SEQUENCE [LARGE SCALE GENOMIC DNA]</scope>
    <source>
        <strain evidence="3">CECT 7956</strain>
    </source>
</reference>
<proteinExistence type="predicted"/>
<evidence type="ECO:0000313" key="2">
    <source>
        <dbReference type="EMBL" id="MFC3809750.1"/>
    </source>
</evidence>
<gene>
    <name evidence="2" type="ORF">ACFOOI_03705</name>
</gene>
<organism evidence="2 3">
    <name type="scientific">Lacihabitans lacunae</name>
    <dbReference type="NCBI Taxonomy" id="1028214"/>
    <lineage>
        <taxon>Bacteria</taxon>
        <taxon>Pseudomonadati</taxon>
        <taxon>Bacteroidota</taxon>
        <taxon>Cytophagia</taxon>
        <taxon>Cytophagales</taxon>
        <taxon>Leadbetterellaceae</taxon>
        <taxon>Lacihabitans</taxon>
    </lineage>
</organism>
<protein>
    <submittedName>
        <fullName evidence="2">Helix-turn-helix domain-containing protein</fullName>
    </submittedName>
</protein>
<dbReference type="Pfam" id="PF12728">
    <property type="entry name" value="HTH_17"/>
    <property type="match status" value="1"/>
</dbReference>
<comment type="caution">
    <text evidence="2">The sequence shown here is derived from an EMBL/GenBank/DDBJ whole genome shotgun (WGS) entry which is preliminary data.</text>
</comment>
<dbReference type="InterPro" id="IPR009061">
    <property type="entry name" value="DNA-bd_dom_put_sf"/>
</dbReference>
<sequence length="67" mass="7760">MNNRQSHQAENSYPEILTRQQAADLLSINLSTLWAWTKSKKLTAYGVGNRVYYKYSEIINKNLTPLN</sequence>
<dbReference type="Proteomes" id="UP001595616">
    <property type="component" value="Unassembled WGS sequence"/>
</dbReference>
<feature type="domain" description="Helix-turn-helix" evidence="1">
    <location>
        <begin position="17"/>
        <end position="58"/>
    </location>
</feature>
<evidence type="ECO:0000313" key="3">
    <source>
        <dbReference type="Proteomes" id="UP001595616"/>
    </source>
</evidence>
<accession>A0ABV7YS03</accession>
<evidence type="ECO:0000259" key="1">
    <source>
        <dbReference type="Pfam" id="PF12728"/>
    </source>
</evidence>
<name>A0ABV7YS03_9BACT</name>
<dbReference type="InterPro" id="IPR041657">
    <property type="entry name" value="HTH_17"/>
</dbReference>
<keyword evidence="3" id="KW-1185">Reference proteome</keyword>
<dbReference type="SUPFAM" id="SSF46955">
    <property type="entry name" value="Putative DNA-binding domain"/>
    <property type="match status" value="1"/>
</dbReference>